<protein>
    <submittedName>
        <fullName evidence="2">Uncharacterized protein</fullName>
    </submittedName>
</protein>
<evidence type="ECO:0000313" key="3">
    <source>
        <dbReference type="Proteomes" id="UP000765509"/>
    </source>
</evidence>
<gene>
    <name evidence="2" type="ORF">O181_008747</name>
</gene>
<comment type="caution">
    <text evidence="2">The sequence shown here is derived from an EMBL/GenBank/DDBJ whole genome shotgun (WGS) entry which is preliminary data.</text>
</comment>
<dbReference type="EMBL" id="AVOT02002059">
    <property type="protein sequence ID" value="MBW0469032.1"/>
    <property type="molecule type" value="Genomic_DNA"/>
</dbReference>
<evidence type="ECO:0000313" key="2">
    <source>
        <dbReference type="EMBL" id="MBW0469032.1"/>
    </source>
</evidence>
<reference evidence="2" key="1">
    <citation type="submission" date="2021-03" db="EMBL/GenBank/DDBJ databases">
        <title>Draft genome sequence of rust myrtle Austropuccinia psidii MF-1, a brazilian biotype.</title>
        <authorList>
            <person name="Quecine M.C."/>
            <person name="Pachon D.M.R."/>
            <person name="Bonatelli M.L."/>
            <person name="Correr F.H."/>
            <person name="Franceschini L.M."/>
            <person name="Leite T.F."/>
            <person name="Margarido G.R.A."/>
            <person name="Almeida C.A."/>
            <person name="Ferrarezi J.A."/>
            <person name="Labate C.A."/>
        </authorList>
    </citation>
    <scope>NUCLEOTIDE SEQUENCE</scope>
    <source>
        <strain evidence="2">MF-1</strain>
    </source>
</reference>
<organism evidence="2 3">
    <name type="scientific">Austropuccinia psidii MF-1</name>
    <dbReference type="NCBI Taxonomy" id="1389203"/>
    <lineage>
        <taxon>Eukaryota</taxon>
        <taxon>Fungi</taxon>
        <taxon>Dikarya</taxon>
        <taxon>Basidiomycota</taxon>
        <taxon>Pucciniomycotina</taxon>
        <taxon>Pucciniomycetes</taxon>
        <taxon>Pucciniales</taxon>
        <taxon>Sphaerophragmiaceae</taxon>
        <taxon>Austropuccinia</taxon>
    </lineage>
</organism>
<proteinExistence type="predicted"/>
<feature type="region of interest" description="Disordered" evidence="1">
    <location>
        <begin position="76"/>
        <end position="95"/>
    </location>
</feature>
<keyword evidence="3" id="KW-1185">Reference proteome</keyword>
<dbReference type="Proteomes" id="UP000765509">
    <property type="component" value="Unassembled WGS sequence"/>
</dbReference>
<sequence length="95" mass="10994">MKTTNKHILRWKIGIQEYRENMTIIYKQGKSHTNAYGLSRWPLDNVRSNPAYDPEAAAKLPLHFMEIDKMKNFRLSEWAPRSGTPNSGDTESEGK</sequence>
<dbReference type="OrthoDB" id="7555456at2759"/>
<accession>A0A9Q3GJN7</accession>
<name>A0A9Q3GJN7_9BASI</name>
<dbReference type="AlphaFoldDB" id="A0A9Q3GJN7"/>
<evidence type="ECO:0000256" key="1">
    <source>
        <dbReference type="SAM" id="MobiDB-lite"/>
    </source>
</evidence>